<dbReference type="EMBL" id="FR719188">
    <property type="protein sequence ID" value="CBX79815.1"/>
    <property type="molecule type" value="Genomic_DNA"/>
</dbReference>
<sequence>MPGQCSSSSGTFVRCGDCVLAGRERAMLPTPSGSKPRQNQSR</sequence>
<gene>
    <name evidence="1" type="ORF">EAIL5_0995</name>
</gene>
<reference evidence="1" key="1">
    <citation type="journal article" date="2011" name="J. Bacteriol.">
        <title>Genome Sequence of an Erwinia amylovora Strain with Pathogenicity Restricted to Rubus Plants.</title>
        <authorList>
            <person name="Powney R."/>
            <person name="Smits T.H."/>
            <person name="Sawbridge T."/>
            <person name="Frey B."/>
            <person name="Blom J."/>
            <person name="Frey J.E."/>
            <person name="Plummer K.M."/>
            <person name="Beer S.V."/>
            <person name="Luck J."/>
            <person name="Duffy B."/>
            <person name="Rodoni B."/>
        </authorList>
    </citation>
    <scope>NUCLEOTIDE SEQUENCE</scope>
    <source>
        <strain evidence="1">ATCC BAA-2158</strain>
    </source>
</reference>
<proteinExistence type="predicted"/>
<accession>E5B2W3</accession>
<evidence type="ECO:0000313" key="1">
    <source>
        <dbReference type="EMBL" id="CBX79815.1"/>
    </source>
</evidence>
<name>E5B2W3_ERWAM</name>
<dbReference type="AlphaFoldDB" id="E5B2W3"/>
<protein>
    <submittedName>
        <fullName evidence="1">Uncharacterized protein</fullName>
    </submittedName>
</protein>
<organism evidence="1">
    <name type="scientific">Erwinia amylovora ATCC BAA-2158</name>
    <dbReference type="NCBI Taxonomy" id="889211"/>
    <lineage>
        <taxon>Bacteria</taxon>
        <taxon>Pseudomonadati</taxon>
        <taxon>Pseudomonadota</taxon>
        <taxon>Gammaproteobacteria</taxon>
        <taxon>Enterobacterales</taxon>
        <taxon>Erwiniaceae</taxon>
        <taxon>Erwinia</taxon>
    </lineage>
</organism>